<dbReference type="RefSeq" id="WP_143918072.1">
    <property type="nucleotide sequence ID" value="NZ_CANMIK010000036.1"/>
</dbReference>
<keyword evidence="1" id="KW-1133">Transmembrane helix</keyword>
<dbReference type="CDD" id="cd14845">
    <property type="entry name" value="L-Ala-D-Glu_peptidase_like"/>
    <property type="match status" value="1"/>
</dbReference>
<protein>
    <submittedName>
        <fullName evidence="3">M15 family metallopeptidase</fullName>
    </submittedName>
</protein>
<keyword evidence="1" id="KW-0472">Membrane</keyword>
<dbReference type="SUPFAM" id="SSF55166">
    <property type="entry name" value="Hedgehog/DD-peptidase"/>
    <property type="match status" value="1"/>
</dbReference>
<accession>A0A554VEK7</accession>
<dbReference type="EMBL" id="VLNR01000061">
    <property type="protein sequence ID" value="TSE05429.1"/>
    <property type="molecule type" value="Genomic_DNA"/>
</dbReference>
<organism evidence="3 4">
    <name type="scientific">Aquimarina algiphila</name>
    <dbReference type="NCBI Taxonomy" id="2047982"/>
    <lineage>
        <taxon>Bacteria</taxon>
        <taxon>Pseudomonadati</taxon>
        <taxon>Bacteroidota</taxon>
        <taxon>Flavobacteriia</taxon>
        <taxon>Flavobacteriales</taxon>
        <taxon>Flavobacteriaceae</taxon>
        <taxon>Aquimarina</taxon>
    </lineage>
</organism>
<dbReference type="Gene3D" id="3.30.1380.10">
    <property type="match status" value="1"/>
</dbReference>
<dbReference type="Proteomes" id="UP000318833">
    <property type="component" value="Unassembled WGS sequence"/>
</dbReference>
<dbReference type="OrthoDB" id="9799970at2"/>
<dbReference type="Pfam" id="PF13539">
    <property type="entry name" value="Peptidase_M15_4"/>
    <property type="match status" value="1"/>
</dbReference>
<sequence length="198" mass="22729">MTVTYTPNRTAKIILSIMLVIIIVIAYKKRKSLTSLAMRSINFLKEKTWDIITDRRIDTLHPLVRAKTKEFIIRAQNDLGIKLRVTSALRTWEEQTRLYNKGRSASGNRVTNAKAGESYHNYGLAFDVVEIKNGKAIWNNPNWEKIGQLGKSLGFEWGGDWVGLVDKPHFQMRFGKHHTELAQLYRSGQRNGVFIKLA</sequence>
<evidence type="ECO:0000313" key="3">
    <source>
        <dbReference type="EMBL" id="TSE05429.1"/>
    </source>
</evidence>
<dbReference type="InterPro" id="IPR039561">
    <property type="entry name" value="Peptidase_M15C"/>
</dbReference>
<feature type="transmembrane region" description="Helical" evidence="1">
    <location>
        <begin position="12"/>
        <end position="29"/>
    </location>
</feature>
<feature type="domain" description="Peptidase M15C" evidence="2">
    <location>
        <begin position="112"/>
        <end position="172"/>
    </location>
</feature>
<dbReference type="GO" id="GO:0008233">
    <property type="term" value="F:peptidase activity"/>
    <property type="evidence" value="ECO:0007669"/>
    <property type="project" value="InterPro"/>
</dbReference>
<evidence type="ECO:0000313" key="4">
    <source>
        <dbReference type="Proteomes" id="UP000318833"/>
    </source>
</evidence>
<comment type="caution">
    <text evidence="3">The sequence shown here is derived from an EMBL/GenBank/DDBJ whole genome shotgun (WGS) entry which is preliminary data.</text>
</comment>
<evidence type="ECO:0000259" key="2">
    <source>
        <dbReference type="Pfam" id="PF13539"/>
    </source>
</evidence>
<proteinExistence type="predicted"/>
<dbReference type="InterPro" id="IPR009045">
    <property type="entry name" value="Zn_M74/Hedgehog-like"/>
</dbReference>
<keyword evidence="4" id="KW-1185">Reference proteome</keyword>
<reference evidence="3 4" key="1">
    <citation type="submission" date="2019-07" db="EMBL/GenBank/DDBJ databases">
        <title>The draft genome sequence of Aquimarina algiphila M91.</title>
        <authorList>
            <person name="Meng X."/>
        </authorList>
    </citation>
    <scope>NUCLEOTIDE SEQUENCE [LARGE SCALE GENOMIC DNA]</scope>
    <source>
        <strain evidence="3 4">M91</strain>
    </source>
</reference>
<evidence type="ECO:0000256" key="1">
    <source>
        <dbReference type="SAM" id="Phobius"/>
    </source>
</evidence>
<dbReference type="AlphaFoldDB" id="A0A554VEK7"/>
<name>A0A554VEK7_9FLAO</name>
<keyword evidence="1" id="KW-0812">Transmembrane</keyword>
<gene>
    <name evidence="3" type="ORF">FOF46_22970</name>
</gene>